<keyword evidence="2" id="KW-1185">Reference proteome</keyword>
<dbReference type="AlphaFoldDB" id="A0A1J9PZ85"/>
<organism evidence="1 2">
    <name type="scientific">Blastomyces percursus</name>
    <dbReference type="NCBI Taxonomy" id="1658174"/>
    <lineage>
        <taxon>Eukaryota</taxon>
        <taxon>Fungi</taxon>
        <taxon>Dikarya</taxon>
        <taxon>Ascomycota</taxon>
        <taxon>Pezizomycotina</taxon>
        <taxon>Eurotiomycetes</taxon>
        <taxon>Eurotiomycetidae</taxon>
        <taxon>Onygenales</taxon>
        <taxon>Ajellomycetaceae</taxon>
        <taxon>Blastomyces</taxon>
    </lineage>
</organism>
<gene>
    <name evidence="1" type="ORF">ACJ73_07452</name>
</gene>
<reference evidence="1 2" key="1">
    <citation type="submission" date="2015-08" db="EMBL/GenBank/DDBJ databases">
        <title>Emmonsia species relationships and genome sequence.</title>
        <authorList>
            <person name="Cuomo C.A."/>
            <person name="Schwartz I.S."/>
            <person name="Kenyon C."/>
            <person name="De Hoog G.S."/>
            <person name="Govender N.P."/>
            <person name="Botha A."/>
            <person name="Moreno L."/>
            <person name="De Vries M."/>
            <person name="Munoz J.F."/>
            <person name="Stielow J.B."/>
        </authorList>
    </citation>
    <scope>NUCLEOTIDE SEQUENCE [LARGE SCALE GENOMIC DNA]</scope>
    <source>
        <strain evidence="1 2">EI222</strain>
    </source>
</reference>
<dbReference type="EMBL" id="LGTZ01001508">
    <property type="protein sequence ID" value="OJD21210.1"/>
    <property type="molecule type" value="Genomic_DNA"/>
</dbReference>
<dbReference type="VEuPathDB" id="FungiDB:ACJ73_07452"/>
<evidence type="ECO:0000313" key="2">
    <source>
        <dbReference type="Proteomes" id="UP000242791"/>
    </source>
</evidence>
<protein>
    <submittedName>
        <fullName evidence="1">Uncharacterized protein</fullName>
    </submittedName>
</protein>
<accession>A0A1J9PZ85</accession>
<sequence>MQCSSLDVVEQIWKGSSLMKKPTMMILPSGQENSVISARDEELKCNPRRSTNHSSVVTSLSSINTGGGGIWPSELGSSSLPTLGSRLHVLGAAREIDPIVVAQTPIIVINGDGCIYHS</sequence>
<name>A0A1J9PZ85_9EURO</name>
<proteinExistence type="predicted"/>
<comment type="caution">
    <text evidence="1">The sequence shown here is derived from an EMBL/GenBank/DDBJ whole genome shotgun (WGS) entry which is preliminary data.</text>
</comment>
<dbReference type="Proteomes" id="UP000242791">
    <property type="component" value="Unassembled WGS sequence"/>
</dbReference>
<evidence type="ECO:0000313" key="1">
    <source>
        <dbReference type="EMBL" id="OJD21210.1"/>
    </source>
</evidence>